<protein>
    <submittedName>
        <fullName evidence="1">Uncharacterized protein</fullName>
    </submittedName>
</protein>
<evidence type="ECO:0000313" key="2">
    <source>
        <dbReference type="Proteomes" id="UP000005695"/>
    </source>
</evidence>
<dbReference type="AlphaFoldDB" id="Q1JZ73"/>
<organism evidence="1 2">
    <name type="scientific">Desulfuromonas acetoxidans (strain DSM 684 / 11070)</name>
    <dbReference type="NCBI Taxonomy" id="281689"/>
    <lineage>
        <taxon>Bacteria</taxon>
        <taxon>Pseudomonadati</taxon>
        <taxon>Thermodesulfobacteriota</taxon>
        <taxon>Desulfuromonadia</taxon>
        <taxon>Desulfuromonadales</taxon>
        <taxon>Desulfuromonadaceae</taxon>
        <taxon>Desulfuromonas</taxon>
    </lineage>
</organism>
<dbReference type="Proteomes" id="UP000005695">
    <property type="component" value="Unassembled WGS sequence"/>
</dbReference>
<keyword evidence="2" id="KW-1185">Reference proteome</keyword>
<proteinExistence type="predicted"/>
<reference evidence="1" key="1">
    <citation type="submission" date="2006-05" db="EMBL/GenBank/DDBJ databases">
        <title>Annotation of the draft genome assembly of Desulfuromonas acetoxidans DSM 684.</title>
        <authorList>
            <consortium name="US DOE Joint Genome Institute (JGI-ORNL)"/>
            <person name="Larimer F."/>
            <person name="Land M."/>
            <person name="Hauser L."/>
        </authorList>
    </citation>
    <scope>NUCLEOTIDE SEQUENCE [LARGE SCALE GENOMIC DNA]</scope>
    <source>
        <strain evidence="1">DSM 684</strain>
    </source>
</reference>
<reference evidence="1" key="2">
    <citation type="submission" date="2006-05" db="EMBL/GenBank/DDBJ databases">
        <title>Sequencing of the draft genome and assembly of Desulfuromonas acetoxidans DSM 684.</title>
        <authorList>
            <consortium name="US DOE Joint Genome Institute (JGI-PGF)"/>
            <person name="Copeland A."/>
            <person name="Lucas S."/>
            <person name="Lapidus A."/>
            <person name="Barry K."/>
            <person name="Detter J.C."/>
            <person name="Glavina del Rio T."/>
            <person name="Hammon N."/>
            <person name="Israni S."/>
            <person name="Dalin E."/>
            <person name="Tice H."/>
            <person name="Bruce D."/>
            <person name="Pitluck S."/>
            <person name="Richardson P."/>
        </authorList>
    </citation>
    <scope>NUCLEOTIDE SEQUENCE [LARGE SCALE GENOMIC DNA]</scope>
    <source>
        <strain evidence="1">DSM 684</strain>
    </source>
</reference>
<comment type="caution">
    <text evidence="1">The sequence shown here is derived from an EMBL/GenBank/DDBJ whole genome shotgun (WGS) entry which is preliminary data.</text>
</comment>
<sequence length="129" mass="15204">MARVPFKICPCCQEVWQTRDDFLEDMHLQLNGYKADFAKLEYGLFFFTHQKEGCYSTMALEVADFLDLHRGTVCEHNRDYDENCPRSCREKRKLEARQDVCECAFAREVCDLVKLRRNKKHVANSQADD</sequence>
<gene>
    <name evidence="1" type="ORF">Dace_1283</name>
</gene>
<name>Q1JZ73_DESA6</name>
<dbReference type="RefSeq" id="WP_006000699.1">
    <property type="nucleotide sequence ID" value="NZ_AAEW02000010.1"/>
</dbReference>
<dbReference type="OrthoDB" id="5405759at2"/>
<dbReference type="EMBL" id="AAEW02000010">
    <property type="protein sequence ID" value="EAT15421.1"/>
    <property type="molecule type" value="Genomic_DNA"/>
</dbReference>
<accession>Q1JZ73</accession>
<evidence type="ECO:0000313" key="1">
    <source>
        <dbReference type="EMBL" id="EAT15421.1"/>
    </source>
</evidence>